<sequence length="425" mass="46335">MMDALKKMLDEYRIPPVIEIKTKFDKTRLPKAEEVLLARLQEKKLPIRPGTRIAITGGSRGIADYPAVMRAAVRYIKACGAVPFIVPSMGSHGGATAEGQVEVLRHLGITEETVGAPIYSSMDVVEIARTELGLPVYLDRIASEADGILLLNRVKTHTSIYGAYQSGLVKMMAIGLAKHKGAAMTHSLGTDYLNDNMARVGLLALKTAKVVGGIAVIENGYDELADVYALRKEEIPTEEPKILERAKKMVPRIPFDAMDVLICCELGKNISGTGMDPAIVGRPINNRPNVGPDVTELGILSITPQSEGNGNGIGMGNFISRRVRDELDEAMTVINALTGMKPFTAMIPPTMETDELVFKACIKAAGRIAPEDLRMAIIRNTGNLERIWVSKALAKELDPERGFLVGNYFPVPFEDNGALKHFWKN</sequence>
<gene>
    <name evidence="2" type="ORF">KHX13_00150</name>
</gene>
<dbReference type="Pfam" id="PF04015">
    <property type="entry name" value="DUF362"/>
    <property type="match status" value="1"/>
</dbReference>
<reference evidence="2" key="1">
    <citation type="submission" date="2021-02" db="EMBL/GenBank/DDBJ databases">
        <title>Infant gut strain persistence is associated with maternal origin, phylogeny, and functional potential including surface adhesion and iron acquisition.</title>
        <authorList>
            <person name="Lou Y.C."/>
        </authorList>
    </citation>
    <scope>NUCLEOTIDE SEQUENCE</scope>
    <source>
        <strain evidence="2">L3_106_000M1_dasL3_106_000M1_concoct_15</strain>
    </source>
</reference>
<evidence type="ECO:0000259" key="1">
    <source>
        <dbReference type="Pfam" id="PF04015"/>
    </source>
</evidence>
<name>A0A943EAW2_9FIRM</name>
<evidence type="ECO:0000313" key="2">
    <source>
        <dbReference type="EMBL" id="MBS5518757.1"/>
    </source>
</evidence>
<dbReference type="Proteomes" id="UP000754226">
    <property type="component" value="Unassembled WGS sequence"/>
</dbReference>
<dbReference type="Gene3D" id="3.40.50.11440">
    <property type="match status" value="1"/>
</dbReference>
<organism evidence="2 3">
    <name type="scientific">Acidaminococcus intestini</name>
    <dbReference type="NCBI Taxonomy" id="187327"/>
    <lineage>
        <taxon>Bacteria</taxon>
        <taxon>Bacillati</taxon>
        <taxon>Bacillota</taxon>
        <taxon>Negativicutes</taxon>
        <taxon>Acidaminococcales</taxon>
        <taxon>Acidaminococcaceae</taxon>
        <taxon>Acidaminococcus</taxon>
    </lineage>
</organism>
<protein>
    <submittedName>
        <fullName evidence="2">DUF362 domain-containing protein</fullName>
    </submittedName>
</protein>
<dbReference type="InterPro" id="IPR007160">
    <property type="entry name" value="DUF362"/>
</dbReference>
<feature type="domain" description="DUF362" evidence="1">
    <location>
        <begin position="66"/>
        <end position="214"/>
    </location>
</feature>
<dbReference type="AlphaFoldDB" id="A0A943EAW2"/>
<proteinExistence type="predicted"/>
<dbReference type="EMBL" id="JAGZCZ010000001">
    <property type="protein sequence ID" value="MBS5518757.1"/>
    <property type="molecule type" value="Genomic_DNA"/>
</dbReference>
<evidence type="ECO:0000313" key="3">
    <source>
        <dbReference type="Proteomes" id="UP000754226"/>
    </source>
</evidence>
<accession>A0A943EAW2</accession>
<comment type="caution">
    <text evidence="2">The sequence shown here is derived from an EMBL/GenBank/DDBJ whole genome shotgun (WGS) entry which is preliminary data.</text>
</comment>